<gene>
    <name evidence="2" type="ORF">L484_015958</name>
</gene>
<evidence type="ECO:0000313" key="2">
    <source>
        <dbReference type="EMBL" id="EXB44701.1"/>
    </source>
</evidence>
<keyword evidence="3" id="KW-1185">Reference proteome</keyword>
<feature type="compositionally biased region" description="Basic and acidic residues" evidence="1">
    <location>
        <begin position="67"/>
        <end position="81"/>
    </location>
</feature>
<proteinExistence type="predicted"/>
<reference evidence="3" key="1">
    <citation type="submission" date="2013-01" db="EMBL/GenBank/DDBJ databases">
        <title>Draft Genome Sequence of a Mulberry Tree, Morus notabilis C.K. Schneid.</title>
        <authorList>
            <person name="He N."/>
            <person name="Zhao S."/>
        </authorList>
    </citation>
    <scope>NUCLEOTIDE SEQUENCE</scope>
</reference>
<accession>W9RAC5</accession>
<name>W9RAC5_9ROSA</name>
<evidence type="ECO:0000256" key="1">
    <source>
        <dbReference type="SAM" id="MobiDB-lite"/>
    </source>
</evidence>
<dbReference type="EMBL" id="KE343878">
    <property type="protein sequence ID" value="EXB44701.1"/>
    <property type="molecule type" value="Genomic_DNA"/>
</dbReference>
<organism evidence="2 3">
    <name type="scientific">Morus notabilis</name>
    <dbReference type="NCBI Taxonomy" id="981085"/>
    <lineage>
        <taxon>Eukaryota</taxon>
        <taxon>Viridiplantae</taxon>
        <taxon>Streptophyta</taxon>
        <taxon>Embryophyta</taxon>
        <taxon>Tracheophyta</taxon>
        <taxon>Spermatophyta</taxon>
        <taxon>Magnoliopsida</taxon>
        <taxon>eudicotyledons</taxon>
        <taxon>Gunneridae</taxon>
        <taxon>Pentapetalae</taxon>
        <taxon>rosids</taxon>
        <taxon>fabids</taxon>
        <taxon>Rosales</taxon>
        <taxon>Moraceae</taxon>
        <taxon>Moreae</taxon>
        <taxon>Morus</taxon>
    </lineage>
</organism>
<dbReference type="AlphaFoldDB" id="W9RAC5"/>
<feature type="region of interest" description="Disordered" evidence="1">
    <location>
        <begin position="67"/>
        <end position="109"/>
    </location>
</feature>
<protein>
    <submittedName>
        <fullName evidence="2">Uncharacterized protein</fullName>
    </submittedName>
</protein>
<evidence type="ECO:0000313" key="3">
    <source>
        <dbReference type="Proteomes" id="UP000030645"/>
    </source>
</evidence>
<sequence>MFVGSVSVGHRQCLHDRWQKENDACGNGSRALTKKKKIKESWRRMELAARFLRSADLFSFSNFDKTKEKEKKVAPAEEENRQNWQPISFVEGEKEEEEITGRREKKIKS</sequence>
<dbReference type="Proteomes" id="UP000030645">
    <property type="component" value="Unassembled WGS sequence"/>
</dbReference>